<comment type="caution">
    <text evidence="2">The sequence shown here is derived from an EMBL/GenBank/DDBJ whole genome shotgun (WGS) entry which is preliminary data.</text>
</comment>
<dbReference type="SMART" id="SM00530">
    <property type="entry name" value="HTH_XRE"/>
    <property type="match status" value="1"/>
</dbReference>
<keyword evidence="3" id="KW-1185">Reference proteome</keyword>
<dbReference type="InterPro" id="IPR010057">
    <property type="entry name" value="Transcription_activator_Rgg_C"/>
</dbReference>
<dbReference type="CDD" id="cd00093">
    <property type="entry name" value="HTH_XRE"/>
    <property type="match status" value="1"/>
</dbReference>
<reference evidence="2 3" key="1">
    <citation type="submission" date="2021-03" db="EMBL/GenBank/DDBJ databases">
        <title>Enterococcal diversity collection.</title>
        <authorList>
            <person name="Gilmore M.S."/>
            <person name="Schwartzman J."/>
            <person name="Van Tyne D."/>
            <person name="Martin M."/>
            <person name="Earl A.M."/>
            <person name="Manson A.L."/>
            <person name="Straub T."/>
            <person name="Salamzade R."/>
            <person name="Saavedra J."/>
            <person name="Lebreton F."/>
            <person name="Prichula J."/>
            <person name="Schaufler K."/>
            <person name="Gaca A."/>
            <person name="Sgardioli B."/>
            <person name="Wagenaar J."/>
            <person name="Strong T."/>
        </authorList>
    </citation>
    <scope>NUCLEOTIDE SEQUENCE [LARGE SCALE GENOMIC DNA]</scope>
    <source>
        <strain evidence="2 3">DIV0080</strain>
    </source>
</reference>
<dbReference type="Gene3D" id="1.10.260.40">
    <property type="entry name" value="lambda repressor-like DNA-binding domains"/>
    <property type="match status" value="1"/>
</dbReference>
<evidence type="ECO:0000313" key="3">
    <source>
        <dbReference type="Proteomes" id="UP000664857"/>
    </source>
</evidence>
<evidence type="ECO:0000259" key="1">
    <source>
        <dbReference type="PROSITE" id="PS50943"/>
    </source>
</evidence>
<dbReference type="InterPro" id="IPR010982">
    <property type="entry name" value="Lambda_DNA-bd_dom_sf"/>
</dbReference>
<gene>
    <name evidence="2" type="ORF">DOK76_11200</name>
</gene>
<evidence type="ECO:0000313" key="2">
    <source>
        <dbReference type="EMBL" id="MBO0477642.1"/>
    </source>
</evidence>
<dbReference type="RefSeq" id="WP_206967803.1">
    <property type="nucleotide sequence ID" value="NZ_JAFLVX010000031.1"/>
</dbReference>
<dbReference type="Proteomes" id="UP000664857">
    <property type="component" value="Unassembled WGS sequence"/>
</dbReference>
<dbReference type="EMBL" id="JAFLVX010000031">
    <property type="protein sequence ID" value="MBO0477642.1"/>
    <property type="molecule type" value="Genomic_DNA"/>
</dbReference>
<organism evidence="2 3">
    <name type="scientific">Candidatus Vagococcus giribetii</name>
    <dbReference type="NCBI Taxonomy" id="2230876"/>
    <lineage>
        <taxon>Bacteria</taxon>
        <taxon>Bacillati</taxon>
        <taxon>Bacillota</taxon>
        <taxon>Bacilli</taxon>
        <taxon>Lactobacillales</taxon>
        <taxon>Enterococcaceae</taxon>
        <taxon>Vagococcus</taxon>
    </lineage>
</organism>
<dbReference type="PANTHER" id="PTHR37038">
    <property type="entry name" value="TRANSCRIPTIONAL REGULATOR-RELATED"/>
    <property type="match status" value="1"/>
</dbReference>
<sequence length="325" mass="38496">MDEGQLFRKLRKDRGLSLEQVSDELNSVSFISKFEKGNSNISMHRLERLLENVNVSFEEFLYLRQLNQNPNLNEELKVLRGYLTSDFYFLLADLMRVVSDINKSGFKKGIEEMTEIREKLNPKVSWQNYLIIYCDVCLFTYESNLDESKRKTVESIMENINLITKPIVSYLYKVEDWGLFEVLLFRLFLFSFKESQIKQLLTIALSRTKKESQLPVMATYKLDIVFSSFSHFVNFRNKEWAKETLILARNLLKDEKDLMNSTFLLFYEGWYTIIFEEKEKGLQSCHQALSIFRILDQPSLENKFQTILKSVLKNKEEPSQYLLFV</sequence>
<dbReference type="NCBIfam" id="TIGR01716">
    <property type="entry name" value="RGG_Cterm"/>
    <property type="match status" value="1"/>
</dbReference>
<dbReference type="Pfam" id="PF21259">
    <property type="entry name" value="Rgg_C"/>
    <property type="match status" value="1"/>
</dbReference>
<protein>
    <submittedName>
        <fullName evidence="2">Helix-turn-helix domain-containing protein</fullName>
    </submittedName>
</protein>
<accession>A0ABS3HV69</accession>
<feature type="domain" description="HTH cro/C1-type" evidence="1">
    <location>
        <begin position="7"/>
        <end position="60"/>
    </location>
</feature>
<name>A0ABS3HV69_9ENTE</name>
<dbReference type="Pfam" id="PF01381">
    <property type="entry name" value="HTH_3"/>
    <property type="match status" value="1"/>
</dbReference>
<dbReference type="InterPro" id="IPR001387">
    <property type="entry name" value="Cro/C1-type_HTH"/>
</dbReference>
<dbReference type="PROSITE" id="PS50943">
    <property type="entry name" value="HTH_CROC1"/>
    <property type="match status" value="1"/>
</dbReference>
<dbReference type="InterPro" id="IPR053163">
    <property type="entry name" value="HTH-type_regulator_Rgg"/>
</dbReference>
<proteinExistence type="predicted"/>
<dbReference type="SUPFAM" id="SSF47413">
    <property type="entry name" value="lambda repressor-like DNA-binding domains"/>
    <property type="match status" value="1"/>
</dbReference>